<keyword evidence="1" id="KW-0233">DNA recombination</keyword>
<sequence>MDRQRRGPRRTRAEEPAARRGPHRALPPSLVAIWRDSVQTHGTAQDGRLFFTEHGNIVGYTIVHRAWNEARALALPPELAATPLGKRPYDLRHSALSTWLAAGAAPAEVAQRAGNSVEVLLTRYAKCLYDPQSISNQRIEHLLSACDTQSESDRGR</sequence>
<keyword evidence="4" id="KW-1185">Reference proteome</keyword>
<dbReference type="EMBL" id="JBHSBB010000016">
    <property type="protein sequence ID" value="MFC4034674.1"/>
    <property type="molecule type" value="Genomic_DNA"/>
</dbReference>
<name>A0ABV8HUV9_9ACTN</name>
<evidence type="ECO:0000313" key="3">
    <source>
        <dbReference type="EMBL" id="MFC4034674.1"/>
    </source>
</evidence>
<comment type="caution">
    <text evidence="3">The sequence shown here is derived from an EMBL/GenBank/DDBJ whole genome shotgun (WGS) entry which is preliminary data.</text>
</comment>
<dbReference type="Gene3D" id="1.10.443.10">
    <property type="entry name" value="Intergrase catalytic core"/>
    <property type="match status" value="1"/>
</dbReference>
<dbReference type="SUPFAM" id="SSF56349">
    <property type="entry name" value="DNA breaking-rejoining enzymes"/>
    <property type="match status" value="1"/>
</dbReference>
<feature type="region of interest" description="Disordered" evidence="2">
    <location>
        <begin position="1"/>
        <end position="24"/>
    </location>
</feature>
<dbReference type="RefSeq" id="WP_386433292.1">
    <property type="nucleotide sequence ID" value="NZ_JBHSBB010000016.1"/>
</dbReference>
<dbReference type="InterPro" id="IPR011010">
    <property type="entry name" value="DNA_brk_join_enz"/>
</dbReference>
<proteinExistence type="predicted"/>
<protein>
    <recommendedName>
        <fullName evidence="5">Tyr recombinase domain-containing protein</fullName>
    </recommendedName>
</protein>
<dbReference type="InterPro" id="IPR013762">
    <property type="entry name" value="Integrase-like_cat_sf"/>
</dbReference>
<gene>
    <name evidence="3" type="ORF">ACFO3J_24840</name>
</gene>
<organism evidence="3 4">
    <name type="scientific">Streptomyces polygonati</name>
    <dbReference type="NCBI Taxonomy" id="1617087"/>
    <lineage>
        <taxon>Bacteria</taxon>
        <taxon>Bacillati</taxon>
        <taxon>Actinomycetota</taxon>
        <taxon>Actinomycetes</taxon>
        <taxon>Kitasatosporales</taxon>
        <taxon>Streptomycetaceae</taxon>
        <taxon>Streptomyces</taxon>
    </lineage>
</organism>
<feature type="compositionally biased region" description="Basic and acidic residues" evidence="2">
    <location>
        <begin position="1"/>
        <end position="18"/>
    </location>
</feature>
<evidence type="ECO:0000256" key="2">
    <source>
        <dbReference type="SAM" id="MobiDB-lite"/>
    </source>
</evidence>
<evidence type="ECO:0000313" key="4">
    <source>
        <dbReference type="Proteomes" id="UP001595765"/>
    </source>
</evidence>
<evidence type="ECO:0000256" key="1">
    <source>
        <dbReference type="ARBA" id="ARBA00023172"/>
    </source>
</evidence>
<evidence type="ECO:0008006" key="5">
    <source>
        <dbReference type="Google" id="ProtNLM"/>
    </source>
</evidence>
<accession>A0ABV8HUV9</accession>
<reference evidence="4" key="1">
    <citation type="journal article" date="2019" name="Int. J. Syst. Evol. Microbiol.">
        <title>The Global Catalogue of Microorganisms (GCM) 10K type strain sequencing project: providing services to taxonomists for standard genome sequencing and annotation.</title>
        <authorList>
            <consortium name="The Broad Institute Genomics Platform"/>
            <consortium name="The Broad Institute Genome Sequencing Center for Infectious Disease"/>
            <person name="Wu L."/>
            <person name="Ma J."/>
        </authorList>
    </citation>
    <scope>NUCLEOTIDE SEQUENCE [LARGE SCALE GENOMIC DNA]</scope>
    <source>
        <strain evidence="4">CGMCC 4.7237</strain>
    </source>
</reference>
<dbReference type="Proteomes" id="UP001595765">
    <property type="component" value="Unassembled WGS sequence"/>
</dbReference>